<name>A0AAD4DTW0_9AGAM</name>
<organism evidence="2 3">
    <name type="scientific">Suillus fuscotomentosus</name>
    <dbReference type="NCBI Taxonomy" id="1912939"/>
    <lineage>
        <taxon>Eukaryota</taxon>
        <taxon>Fungi</taxon>
        <taxon>Dikarya</taxon>
        <taxon>Basidiomycota</taxon>
        <taxon>Agaricomycotina</taxon>
        <taxon>Agaricomycetes</taxon>
        <taxon>Agaricomycetidae</taxon>
        <taxon>Boletales</taxon>
        <taxon>Suillineae</taxon>
        <taxon>Suillaceae</taxon>
        <taxon>Suillus</taxon>
    </lineage>
</organism>
<evidence type="ECO:0000256" key="1">
    <source>
        <dbReference type="SAM" id="MobiDB-lite"/>
    </source>
</evidence>
<dbReference type="EMBL" id="JABBWK010000091">
    <property type="protein sequence ID" value="KAG1893747.1"/>
    <property type="molecule type" value="Genomic_DNA"/>
</dbReference>
<dbReference type="Proteomes" id="UP001195769">
    <property type="component" value="Unassembled WGS sequence"/>
</dbReference>
<keyword evidence="3" id="KW-1185">Reference proteome</keyword>
<evidence type="ECO:0000313" key="3">
    <source>
        <dbReference type="Proteomes" id="UP001195769"/>
    </source>
</evidence>
<reference evidence="2" key="1">
    <citation type="journal article" date="2020" name="New Phytol.">
        <title>Comparative genomics reveals dynamic genome evolution in host specialist ectomycorrhizal fungi.</title>
        <authorList>
            <person name="Lofgren L.A."/>
            <person name="Nguyen N.H."/>
            <person name="Vilgalys R."/>
            <person name="Ruytinx J."/>
            <person name="Liao H.L."/>
            <person name="Branco S."/>
            <person name="Kuo A."/>
            <person name="LaButti K."/>
            <person name="Lipzen A."/>
            <person name="Andreopoulos W."/>
            <person name="Pangilinan J."/>
            <person name="Riley R."/>
            <person name="Hundley H."/>
            <person name="Na H."/>
            <person name="Barry K."/>
            <person name="Grigoriev I.V."/>
            <person name="Stajich J.E."/>
            <person name="Kennedy P.G."/>
        </authorList>
    </citation>
    <scope>NUCLEOTIDE SEQUENCE</scope>
    <source>
        <strain evidence="2">FC203</strain>
    </source>
</reference>
<feature type="region of interest" description="Disordered" evidence="1">
    <location>
        <begin position="270"/>
        <end position="306"/>
    </location>
</feature>
<protein>
    <submittedName>
        <fullName evidence="2">Uncharacterized protein</fullName>
    </submittedName>
</protein>
<comment type="caution">
    <text evidence="2">The sequence shown here is derived from an EMBL/GenBank/DDBJ whole genome shotgun (WGS) entry which is preliminary data.</text>
</comment>
<gene>
    <name evidence="2" type="ORF">F5891DRAFT_1195986</name>
</gene>
<evidence type="ECO:0000313" key="2">
    <source>
        <dbReference type="EMBL" id="KAG1893747.1"/>
    </source>
</evidence>
<dbReference type="AlphaFoldDB" id="A0AAD4DTW0"/>
<dbReference type="RefSeq" id="XP_041219323.1">
    <property type="nucleotide sequence ID" value="XM_041368225.1"/>
</dbReference>
<feature type="region of interest" description="Disordered" evidence="1">
    <location>
        <begin position="386"/>
        <end position="409"/>
    </location>
</feature>
<accession>A0AAD4DTW0</accession>
<proteinExistence type="predicted"/>
<sequence length="409" mass="45942">MADHWSSDRPYRAYIPVIPNNNSFPARGWVSNWGFNNLASCRLTPDAGKVIIRVRDNARSMMQAVLSTYKPKYAIPPNLSLAWLDRRFPTEEALAAKVAEAQCHVLHQYGFIAFNIKRDPTWRTRAALSTLKDMIINTGLAECAYRGCIVVVKKIDLSVMFMLIEDKVPFHYQWFPADVGPFNPRELKAINYDLRESRPEEAPQEEHHIVDLSNTRGCSFYRVSSGGERVAITRKVFKRWSFWCRTKHRKSPSGDVYLLFQDAPHADDSLTPIDMEDIQSSDHNPDDSTVLGMDSLPDYSSDDEGESTELEVQEMLPLVVTPGVTITALSQSEFDAADAFLSALKGIATVTIQQEPQDRAPQQDTIITSCSPVASLMQENASEPYLPLPAVPCPTRTPDTGMEFPPQDE</sequence>
<dbReference type="GeneID" id="64662523"/>